<evidence type="ECO:0000313" key="1">
    <source>
        <dbReference type="EMBL" id="KAK1738534.1"/>
    </source>
</evidence>
<dbReference type="EMBL" id="JATAAI010000020">
    <property type="protein sequence ID" value="KAK1738534.1"/>
    <property type="molecule type" value="Genomic_DNA"/>
</dbReference>
<organism evidence="1 2">
    <name type="scientific">Skeletonema marinoi</name>
    <dbReference type="NCBI Taxonomy" id="267567"/>
    <lineage>
        <taxon>Eukaryota</taxon>
        <taxon>Sar</taxon>
        <taxon>Stramenopiles</taxon>
        <taxon>Ochrophyta</taxon>
        <taxon>Bacillariophyta</taxon>
        <taxon>Coscinodiscophyceae</taxon>
        <taxon>Thalassiosirophycidae</taxon>
        <taxon>Thalassiosirales</taxon>
        <taxon>Skeletonemataceae</taxon>
        <taxon>Skeletonema</taxon>
        <taxon>Skeletonema marinoi-dohrnii complex</taxon>
    </lineage>
</organism>
<dbReference type="SUPFAM" id="SSF52047">
    <property type="entry name" value="RNI-like"/>
    <property type="match status" value="1"/>
</dbReference>
<proteinExistence type="predicted"/>
<reference evidence="1" key="1">
    <citation type="submission" date="2023-06" db="EMBL/GenBank/DDBJ databases">
        <title>Survivors Of The Sea: Transcriptome response of Skeletonema marinoi to long-term dormancy.</title>
        <authorList>
            <person name="Pinder M.I.M."/>
            <person name="Kourtchenko O."/>
            <person name="Robertson E.K."/>
            <person name="Larsson T."/>
            <person name="Maumus F."/>
            <person name="Osuna-Cruz C.M."/>
            <person name="Vancaester E."/>
            <person name="Stenow R."/>
            <person name="Vandepoele K."/>
            <person name="Ploug H."/>
            <person name="Bruchert V."/>
            <person name="Godhe A."/>
            <person name="Topel M."/>
        </authorList>
    </citation>
    <scope>NUCLEOTIDE SEQUENCE</scope>
    <source>
        <strain evidence="1">R05AC</strain>
    </source>
</reference>
<gene>
    <name evidence="1" type="ORF">QTG54_010564</name>
</gene>
<dbReference type="PANTHER" id="PTHR47679">
    <property type="entry name" value="PROTEIN TORNADO 1"/>
    <property type="match status" value="1"/>
</dbReference>
<protein>
    <submittedName>
        <fullName evidence="1">Uncharacterized protein</fullName>
    </submittedName>
</protein>
<keyword evidence="2" id="KW-1185">Reference proteome</keyword>
<sequence>MKRRDALARDINLEDITSSNNNAEVLQRLRDNDRRWGFQDTLFIEETYDGNDDGDDMVFMISEGDDLGWLGYFIGRNQSLDALAIHFLPQERERVDAFIKGVNYNRSLREFSFVYPMDVGLHNLCSFFRDNNNLRSIHLCRSQIGRECAHELALALSQRQAQSLMQLDFINNNLDDEGFADIVQALWTQPQLEQLLCSSNNIGRISCEALGALMRERMTNLTRLHLPNSGIDDACLQALVPGFCSSNNLEVMSISDPITAVGLRSLSPFLQSDSCILRDLNILLRLGYEEAVALVDALKGNKSLSTLHLLRNVTDTGCWSEFSKLLCDTSNINNTYLSNHNLTHIGAPKHMDDTPTHVTDLLEMNAAAVAQSSNMRNREIAMPSLTRCKIFMSHPDLDMEPLFVYKLKCLPLVAAWFRTSIQLCSDEVGSWKESVPELESRELSAVYKFVRDMPLLVSDGYWTNVVK</sequence>
<dbReference type="AlphaFoldDB" id="A0AAD8Y2P0"/>
<dbReference type="InterPro" id="IPR032675">
    <property type="entry name" value="LRR_dom_sf"/>
</dbReference>
<accession>A0AAD8Y2P0</accession>
<comment type="caution">
    <text evidence="1">The sequence shown here is derived from an EMBL/GenBank/DDBJ whole genome shotgun (WGS) entry which is preliminary data.</text>
</comment>
<dbReference type="Proteomes" id="UP001224775">
    <property type="component" value="Unassembled WGS sequence"/>
</dbReference>
<name>A0AAD8Y2P0_9STRA</name>
<dbReference type="Gene3D" id="3.80.10.10">
    <property type="entry name" value="Ribonuclease Inhibitor"/>
    <property type="match status" value="1"/>
</dbReference>
<dbReference type="PANTHER" id="PTHR47679:SF2">
    <property type="entry name" value="C-TERMINAL OF ROC (COR) DOMAIN-CONTAINING PROTEIN"/>
    <property type="match status" value="1"/>
</dbReference>
<evidence type="ECO:0000313" key="2">
    <source>
        <dbReference type="Proteomes" id="UP001224775"/>
    </source>
</evidence>